<accession>A0A6J5S281</accession>
<dbReference type="EMBL" id="LR797288">
    <property type="protein sequence ID" value="CAB4200669.1"/>
    <property type="molecule type" value="Genomic_DNA"/>
</dbReference>
<organism evidence="2">
    <name type="scientific">uncultured Caudovirales phage</name>
    <dbReference type="NCBI Taxonomy" id="2100421"/>
    <lineage>
        <taxon>Viruses</taxon>
        <taxon>Duplodnaviria</taxon>
        <taxon>Heunggongvirae</taxon>
        <taxon>Uroviricota</taxon>
        <taxon>Caudoviricetes</taxon>
        <taxon>Peduoviridae</taxon>
        <taxon>Maltschvirus</taxon>
        <taxon>Maltschvirus maltsch</taxon>
    </lineage>
</organism>
<protein>
    <submittedName>
        <fullName evidence="2">Uncharacterized protein</fullName>
    </submittedName>
</protein>
<evidence type="ECO:0000313" key="2">
    <source>
        <dbReference type="EMBL" id="CAB4200669.1"/>
    </source>
</evidence>
<name>A0A6J5S281_9CAUD</name>
<gene>
    <name evidence="2" type="ORF">UFOVP1355_60</name>
</gene>
<keyword evidence="1" id="KW-0175">Coiled coil</keyword>
<proteinExistence type="predicted"/>
<sequence>MTTLREAAQMALDALHLWHWTKETTGLDAAHDALREALAAQDKQDETRDNLERYTQEVRNIMARKPLTDE</sequence>
<feature type="coiled-coil region" evidence="1">
    <location>
        <begin position="37"/>
        <end position="64"/>
    </location>
</feature>
<evidence type="ECO:0000256" key="1">
    <source>
        <dbReference type="SAM" id="Coils"/>
    </source>
</evidence>
<reference evidence="2" key="1">
    <citation type="submission" date="2020-05" db="EMBL/GenBank/DDBJ databases">
        <authorList>
            <person name="Chiriac C."/>
            <person name="Salcher M."/>
            <person name="Ghai R."/>
            <person name="Kavagutti S V."/>
        </authorList>
    </citation>
    <scope>NUCLEOTIDE SEQUENCE</scope>
</reference>
<feature type="non-terminal residue" evidence="2">
    <location>
        <position position="70"/>
    </location>
</feature>